<accession>A0A5J5BIK4</accession>
<organism evidence="1 2">
    <name type="scientific">Nyssa sinensis</name>
    <dbReference type="NCBI Taxonomy" id="561372"/>
    <lineage>
        <taxon>Eukaryota</taxon>
        <taxon>Viridiplantae</taxon>
        <taxon>Streptophyta</taxon>
        <taxon>Embryophyta</taxon>
        <taxon>Tracheophyta</taxon>
        <taxon>Spermatophyta</taxon>
        <taxon>Magnoliopsida</taxon>
        <taxon>eudicotyledons</taxon>
        <taxon>Gunneridae</taxon>
        <taxon>Pentapetalae</taxon>
        <taxon>asterids</taxon>
        <taxon>Cornales</taxon>
        <taxon>Nyssaceae</taxon>
        <taxon>Nyssa</taxon>
    </lineage>
</organism>
<dbReference type="AlphaFoldDB" id="A0A5J5BIK4"/>
<sequence>MFILGTSSDSTKSSYGLLGVCLFVSDVFHSLSLVPLDLFAGLPDPPLHSSPESPSQGVCLYVLHHCTYNLLQAN</sequence>
<dbReference type="EMBL" id="CM018034">
    <property type="protein sequence ID" value="KAA8542973.1"/>
    <property type="molecule type" value="Genomic_DNA"/>
</dbReference>
<keyword evidence="2" id="KW-1185">Reference proteome</keyword>
<gene>
    <name evidence="1" type="ORF">F0562_021532</name>
</gene>
<dbReference type="Proteomes" id="UP000325577">
    <property type="component" value="Linkage Group LG11"/>
</dbReference>
<evidence type="ECO:0000313" key="2">
    <source>
        <dbReference type="Proteomes" id="UP000325577"/>
    </source>
</evidence>
<reference evidence="1 2" key="1">
    <citation type="submission" date="2019-09" db="EMBL/GenBank/DDBJ databases">
        <title>A chromosome-level genome assembly of the Chinese tupelo Nyssa sinensis.</title>
        <authorList>
            <person name="Yang X."/>
            <person name="Kang M."/>
            <person name="Yang Y."/>
            <person name="Xiong H."/>
            <person name="Wang M."/>
            <person name="Zhang Z."/>
            <person name="Wang Z."/>
            <person name="Wu H."/>
            <person name="Ma T."/>
            <person name="Liu J."/>
            <person name="Xi Z."/>
        </authorList>
    </citation>
    <scope>NUCLEOTIDE SEQUENCE [LARGE SCALE GENOMIC DNA]</scope>
    <source>
        <strain evidence="1">J267</strain>
        <tissue evidence="1">Leaf</tissue>
    </source>
</reference>
<evidence type="ECO:0000313" key="1">
    <source>
        <dbReference type="EMBL" id="KAA8542973.1"/>
    </source>
</evidence>
<protein>
    <submittedName>
        <fullName evidence="1">Uncharacterized protein</fullName>
    </submittedName>
</protein>
<proteinExistence type="predicted"/>
<name>A0A5J5BIK4_9ASTE</name>